<reference evidence="5" key="1">
    <citation type="submission" date="2016-06" db="EMBL/GenBank/DDBJ databases">
        <title>Parallel loss of symbiosis genes in relatives of nitrogen-fixing non-legume Parasponia.</title>
        <authorList>
            <person name="Van Velzen R."/>
            <person name="Holmer R."/>
            <person name="Bu F."/>
            <person name="Rutten L."/>
            <person name="Van Zeijl A."/>
            <person name="Liu W."/>
            <person name="Santuari L."/>
            <person name="Cao Q."/>
            <person name="Sharma T."/>
            <person name="Shen D."/>
            <person name="Roswanjaya Y."/>
            <person name="Wardhani T."/>
            <person name="Kalhor M.S."/>
            <person name="Jansen J."/>
            <person name="Van den Hoogen J."/>
            <person name="Gungor B."/>
            <person name="Hartog M."/>
            <person name="Hontelez J."/>
            <person name="Verver J."/>
            <person name="Yang W.-C."/>
            <person name="Schijlen E."/>
            <person name="Repin R."/>
            <person name="Schilthuizen M."/>
            <person name="Schranz E."/>
            <person name="Heidstra R."/>
            <person name="Miyata K."/>
            <person name="Fedorova E."/>
            <person name="Kohlen W."/>
            <person name="Bisseling T."/>
            <person name="Smit S."/>
            <person name="Geurts R."/>
        </authorList>
    </citation>
    <scope>NUCLEOTIDE SEQUENCE [LARGE SCALE GENOMIC DNA]</scope>
    <source>
        <strain evidence="5">cv. RG33-2</strain>
    </source>
</reference>
<evidence type="ECO:0000313" key="5">
    <source>
        <dbReference type="Proteomes" id="UP000237000"/>
    </source>
</evidence>
<organism evidence="4 5">
    <name type="scientific">Trema orientale</name>
    <name type="common">Charcoal tree</name>
    <name type="synonym">Celtis orientalis</name>
    <dbReference type="NCBI Taxonomy" id="63057"/>
    <lineage>
        <taxon>Eukaryota</taxon>
        <taxon>Viridiplantae</taxon>
        <taxon>Streptophyta</taxon>
        <taxon>Embryophyta</taxon>
        <taxon>Tracheophyta</taxon>
        <taxon>Spermatophyta</taxon>
        <taxon>Magnoliopsida</taxon>
        <taxon>eudicotyledons</taxon>
        <taxon>Gunneridae</taxon>
        <taxon>Pentapetalae</taxon>
        <taxon>rosids</taxon>
        <taxon>fabids</taxon>
        <taxon>Rosales</taxon>
        <taxon>Cannabaceae</taxon>
        <taxon>Trema</taxon>
    </lineage>
</organism>
<dbReference type="PANTHER" id="PTHR45666:SF22">
    <property type="entry name" value="TYPE I INOSITOL POLYPHOSPHATE 5-PHOSPHATASE 4"/>
    <property type="match status" value="1"/>
</dbReference>
<dbReference type="OrthoDB" id="62798at2759"/>
<dbReference type="AlphaFoldDB" id="A0A2P5FAX5"/>
<dbReference type="GO" id="GO:0004439">
    <property type="term" value="F:phosphatidylinositol-4,5-bisphosphate 5-phosphatase activity"/>
    <property type="evidence" value="ECO:0007669"/>
    <property type="project" value="TreeGrafter"/>
</dbReference>
<gene>
    <name evidence="4" type="ORF">TorRG33x02_091420</name>
</gene>
<keyword evidence="4" id="KW-0255">Endonuclease</keyword>
<evidence type="ECO:0000256" key="1">
    <source>
        <dbReference type="ARBA" id="ARBA00010768"/>
    </source>
</evidence>
<feature type="domain" description="Inositol polyphosphate-related phosphatase" evidence="3">
    <location>
        <begin position="5"/>
        <end position="86"/>
    </location>
</feature>
<dbReference type="Gene3D" id="3.60.10.10">
    <property type="entry name" value="Endonuclease/exonuclease/phosphatase"/>
    <property type="match status" value="1"/>
</dbReference>
<dbReference type="GO" id="GO:0004445">
    <property type="term" value="F:inositol-polyphosphate 5-phosphatase activity"/>
    <property type="evidence" value="ECO:0007669"/>
    <property type="project" value="InterPro"/>
</dbReference>
<dbReference type="EMBL" id="JXTC01000047">
    <property type="protein sequence ID" value="PON94943.1"/>
    <property type="molecule type" value="Genomic_DNA"/>
</dbReference>
<keyword evidence="5" id="KW-1185">Reference proteome</keyword>
<dbReference type="PANTHER" id="PTHR45666">
    <property type="entry name" value="TYPE IV INOSITOL POLYPHOSPHATE 5-PHOSPHATASE 9"/>
    <property type="match status" value="1"/>
</dbReference>
<evidence type="ECO:0000313" key="4">
    <source>
        <dbReference type="EMBL" id="PON94943.1"/>
    </source>
</evidence>
<name>A0A2P5FAX5_TREOI</name>
<dbReference type="GO" id="GO:0046856">
    <property type="term" value="P:phosphatidylinositol dephosphorylation"/>
    <property type="evidence" value="ECO:0007669"/>
    <property type="project" value="InterPro"/>
</dbReference>
<keyword evidence="2" id="KW-0378">Hydrolase</keyword>
<accession>A0A2P5FAX5</accession>
<dbReference type="SUPFAM" id="SSF56219">
    <property type="entry name" value="DNase I-like"/>
    <property type="match status" value="1"/>
</dbReference>
<proteinExistence type="inferred from homology"/>
<sequence length="129" mass="15172">MLVFQLRIEQRRGRVFDGWSEGKIYFPPTYKYSNNSDRYAGEDRRPKEKRRTPAWCDRILWYGRGLHQLSYVRGESRFSDHRPVYSIFAAEVESLNRSRIKKSMSCSSSRIEVVTAAKELCLDGDKDIV</sequence>
<dbReference type="Pfam" id="PF22669">
    <property type="entry name" value="Exo_endo_phos2"/>
    <property type="match status" value="1"/>
</dbReference>
<dbReference type="STRING" id="63057.A0A2P5FAX5"/>
<evidence type="ECO:0000256" key="2">
    <source>
        <dbReference type="ARBA" id="ARBA00022801"/>
    </source>
</evidence>
<dbReference type="GO" id="GO:0004519">
    <property type="term" value="F:endonuclease activity"/>
    <property type="evidence" value="ECO:0007669"/>
    <property type="project" value="UniProtKB-KW"/>
</dbReference>
<dbReference type="GO" id="GO:0034485">
    <property type="term" value="F:phosphatidylinositol-3,4,5-trisphosphate 5-phosphatase activity"/>
    <property type="evidence" value="ECO:0007669"/>
    <property type="project" value="TreeGrafter"/>
</dbReference>
<dbReference type="InterPro" id="IPR045849">
    <property type="entry name" value="IP5P_plant"/>
</dbReference>
<dbReference type="InParanoid" id="A0A2P5FAX5"/>
<dbReference type="GO" id="GO:0004527">
    <property type="term" value="F:exonuclease activity"/>
    <property type="evidence" value="ECO:0007669"/>
    <property type="project" value="UniProtKB-KW"/>
</dbReference>
<dbReference type="InterPro" id="IPR000300">
    <property type="entry name" value="IPPc"/>
</dbReference>
<protein>
    <submittedName>
        <fullName evidence="4">Endonuclease/exonuclease/phosphatase</fullName>
    </submittedName>
</protein>
<keyword evidence="4" id="KW-0540">Nuclease</keyword>
<comment type="caution">
    <text evidence="4">The sequence shown here is derived from an EMBL/GenBank/DDBJ whole genome shotgun (WGS) entry which is preliminary data.</text>
</comment>
<dbReference type="InterPro" id="IPR036691">
    <property type="entry name" value="Endo/exonu/phosph_ase_sf"/>
</dbReference>
<dbReference type="Proteomes" id="UP000237000">
    <property type="component" value="Unassembled WGS sequence"/>
</dbReference>
<keyword evidence="4" id="KW-0269">Exonuclease</keyword>
<evidence type="ECO:0000259" key="3">
    <source>
        <dbReference type="Pfam" id="PF22669"/>
    </source>
</evidence>
<comment type="similarity">
    <text evidence="1">Belongs to the inositol polyphosphate 5-phosphatase family.</text>
</comment>